<reference evidence="2" key="1">
    <citation type="submission" date="2021-02" db="EMBL/GenBank/DDBJ databases">
        <authorList>
            <person name="Nowell W R."/>
        </authorList>
    </citation>
    <scope>NUCLEOTIDE SEQUENCE</scope>
</reference>
<dbReference type="AlphaFoldDB" id="A0A814K2K9"/>
<dbReference type="Proteomes" id="UP000663854">
    <property type="component" value="Unassembled WGS sequence"/>
</dbReference>
<evidence type="ECO:0000256" key="1">
    <source>
        <dbReference type="SAM" id="MobiDB-lite"/>
    </source>
</evidence>
<keyword evidence="5" id="KW-1185">Reference proteome</keyword>
<evidence type="ECO:0000313" key="2">
    <source>
        <dbReference type="EMBL" id="CAF1045841.1"/>
    </source>
</evidence>
<evidence type="ECO:0000313" key="5">
    <source>
        <dbReference type="Proteomes" id="UP000663870"/>
    </source>
</evidence>
<dbReference type="InterPro" id="IPR036397">
    <property type="entry name" value="RNaseH_sf"/>
</dbReference>
<dbReference type="EMBL" id="CAJNOL010001265">
    <property type="protein sequence ID" value="CAF1324802.1"/>
    <property type="molecule type" value="Genomic_DNA"/>
</dbReference>
<organism evidence="2 4">
    <name type="scientific">Rotaria sordida</name>
    <dbReference type="NCBI Taxonomy" id="392033"/>
    <lineage>
        <taxon>Eukaryota</taxon>
        <taxon>Metazoa</taxon>
        <taxon>Spiralia</taxon>
        <taxon>Gnathifera</taxon>
        <taxon>Rotifera</taxon>
        <taxon>Eurotatoria</taxon>
        <taxon>Bdelloidea</taxon>
        <taxon>Philodinida</taxon>
        <taxon>Philodinidae</taxon>
        <taxon>Rotaria</taxon>
    </lineage>
</organism>
<feature type="region of interest" description="Disordered" evidence="1">
    <location>
        <begin position="304"/>
        <end position="335"/>
    </location>
</feature>
<accession>A0A814K2K9</accession>
<dbReference type="InterPro" id="IPR050951">
    <property type="entry name" value="Retrovirus_Pol_polyprotein"/>
</dbReference>
<dbReference type="Proteomes" id="UP000663870">
    <property type="component" value="Unassembled WGS sequence"/>
</dbReference>
<proteinExistence type="predicted"/>
<evidence type="ECO:0000313" key="3">
    <source>
        <dbReference type="EMBL" id="CAF1324802.1"/>
    </source>
</evidence>
<sequence length="335" mass="39092">MMDAKIAALSNIQKTNWDDQLPFVTFNYNTSTHSPTKQTPFEMTYGRTPILPLDYQENDVTISHDSEHEKKLNQFLTKLNKQARINIIKNQERYKQRYGTNRSDPSYNVGDLILVKTLNIHSKFNARYEGPFRIIENLIPKTFIVQHIKKPILHRQVTTDVLLPICEQHFYASNYSPFEPSSYELIFINYRTIEETLIQLIKIINSSTLFIMDTESVYKRHTRSPFDIGLDPKLVKLNSNEFEYRQLITQYARNDCDAMYQLLITMDAIKQQSPQSPANEEETNNDLELMLFDVNEQNEQELFEEQQATITSSSTTKATHFELPIPSSNDNESIE</sequence>
<dbReference type="PANTHER" id="PTHR37984">
    <property type="entry name" value="PROTEIN CBG26694"/>
    <property type="match status" value="1"/>
</dbReference>
<dbReference type="Gene3D" id="3.30.420.10">
    <property type="entry name" value="Ribonuclease H-like superfamily/Ribonuclease H"/>
    <property type="match status" value="1"/>
</dbReference>
<feature type="compositionally biased region" description="Polar residues" evidence="1">
    <location>
        <begin position="326"/>
        <end position="335"/>
    </location>
</feature>
<protein>
    <submittedName>
        <fullName evidence="2">Uncharacterized protein</fullName>
    </submittedName>
</protein>
<gene>
    <name evidence="3" type="ORF">JXQ802_LOCUS30741</name>
    <name evidence="2" type="ORF">PYM288_LOCUS16888</name>
</gene>
<feature type="compositionally biased region" description="Low complexity" evidence="1">
    <location>
        <begin position="305"/>
        <end position="316"/>
    </location>
</feature>
<dbReference type="EMBL" id="CAJNOH010000457">
    <property type="protein sequence ID" value="CAF1045841.1"/>
    <property type="molecule type" value="Genomic_DNA"/>
</dbReference>
<dbReference type="GO" id="GO:0003676">
    <property type="term" value="F:nucleic acid binding"/>
    <property type="evidence" value="ECO:0007669"/>
    <property type="project" value="InterPro"/>
</dbReference>
<name>A0A814K2K9_9BILA</name>
<dbReference type="PANTHER" id="PTHR37984:SF5">
    <property type="entry name" value="PROTEIN NYNRIN-LIKE"/>
    <property type="match status" value="1"/>
</dbReference>
<comment type="caution">
    <text evidence="2">The sequence shown here is derived from an EMBL/GenBank/DDBJ whole genome shotgun (WGS) entry which is preliminary data.</text>
</comment>
<evidence type="ECO:0000313" key="4">
    <source>
        <dbReference type="Proteomes" id="UP000663854"/>
    </source>
</evidence>